<organism evidence="11 12">
    <name type="scientific">Alicyclobacillus fastidiosus</name>
    <dbReference type="NCBI Taxonomy" id="392011"/>
    <lineage>
        <taxon>Bacteria</taxon>
        <taxon>Bacillati</taxon>
        <taxon>Bacillota</taxon>
        <taxon>Bacilli</taxon>
        <taxon>Bacillales</taxon>
        <taxon>Alicyclobacillaceae</taxon>
        <taxon>Alicyclobacillus</taxon>
    </lineage>
</organism>
<dbReference type="InterPro" id="IPR050979">
    <property type="entry name" value="LD-transpeptidase"/>
</dbReference>
<keyword evidence="7 9" id="KW-0573">Peptidoglycan synthesis</keyword>
<evidence type="ECO:0000256" key="6">
    <source>
        <dbReference type="ARBA" id="ARBA00022960"/>
    </source>
</evidence>
<comment type="similarity">
    <text evidence="2">Belongs to the YkuD family.</text>
</comment>
<dbReference type="InterPro" id="IPR005490">
    <property type="entry name" value="LD_TPept_cat_dom"/>
</dbReference>
<evidence type="ECO:0000256" key="8">
    <source>
        <dbReference type="ARBA" id="ARBA00023316"/>
    </source>
</evidence>
<dbReference type="Pfam" id="PF03734">
    <property type="entry name" value="YkuD"/>
    <property type="match status" value="1"/>
</dbReference>
<dbReference type="InterPro" id="IPR002477">
    <property type="entry name" value="Peptidoglycan-bd-like"/>
</dbReference>
<feature type="domain" description="L,D-TPase catalytic" evidence="10">
    <location>
        <begin position="84"/>
        <end position="193"/>
    </location>
</feature>
<sequence length="277" mass="29259">MVIASRFLRLTTPPMSGPDVMSVQRRLTVLGFYQGTSDGIYDQETANSVAAFQRASGQPSDGIVGPHTWVALGIGQVDWGGGRYHIVVDTERNFLALYTLGALTVTYPVATGKPSTPTPIGDWVIIEKEPNPGGPFGAAWMRLSVPNGGYAMHGNDDPTSIGQSVSHGCIRLANANAATLYDTVPLGTLVTVTGQLATTRLLYPGTTPGGDIAEVQEMLRVLGYYTGPTDGVYGTLTQSAVQAFQRAYQLTPDGVVGPQTIVAIQSRYDIALGDVAP</sequence>
<keyword evidence="4" id="KW-0808">Transferase</keyword>
<evidence type="ECO:0000256" key="9">
    <source>
        <dbReference type="PROSITE-ProRule" id="PRU01373"/>
    </source>
</evidence>
<evidence type="ECO:0000313" key="11">
    <source>
        <dbReference type="EMBL" id="MFB5191685.1"/>
    </source>
</evidence>
<name>A0ABV5AIL3_9BACL</name>
<keyword evidence="3" id="KW-0328">Glycosyltransferase</keyword>
<dbReference type="CDD" id="cd16913">
    <property type="entry name" value="YkuD_like"/>
    <property type="match status" value="1"/>
</dbReference>
<dbReference type="Gene3D" id="2.40.440.10">
    <property type="entry name" value="L,D-transpeptidase catalytic domain-like"/>
    <property type="match status" value="1"/>
</dbReference>
<feature type="active site" description="Proton donor/acceptor" evidence="9">
    <location>
        <position position="153"/>
    </location>
</feature>
<evidence type="ECO:0000256" key="4">
    <source>
        <dbReference type="ARBA" id="ARBA00022679"/>
    </source>
</evidence>
<dbReference type="SUPFAM" id="SSF47090">
    <property type="entry name" value="PGBD-like"/>
    <property type="match status" value="2"/>
</dbReference>
<keyword evidence="6 9" id="KW-0133">Cell shape</keyword>
<evidence type="ECO:0000256" key="7">
    <source>
        <dbReference type="ARBA" id="ARBA00022984"/>
    </source>
</evidence>
<keyword evidence="12" id="KW-1185">Reference proteome</keyword>
<evidence type="ECO:0000313" key="12">
    <source>
        <dbReference type="Proteomes" id="UP001579974"/>
    </source>
</evidence>
<evidence type="ECO:0000256" key="1">
    <source>
        <dbReference type="ARBA" id="ARBA00004752"/>
    </source>
</evidence>
<reference evidence="11 12" key="1">
    <citation type="journal article" date="2024" name="Int. J. Mol. Sci.">
        <title>Exploration of Alicyclobacillus spp. Genome in Search of Antibiotic Resistance.</title>
        <authorList>
            <person name="Bucka-Kolendo J."/>
            <person name="Kiousi D.E."/>
            <person name="Dekowska A."/>
            <person name="Mikolajczuk-Szczyrba A."/>
            <person name="Karadedos D.M."/>
            <person name="Michael P."/>
            <person name="Galanis A."/>
            <person name="Sokolowska B."/>
        </authorList>
    </citation>
    <scope>NUCLEOTIDE SEQUENCE [LARGE SCALE GENOMIC DNA]</scope>
    <source>
        <strain evidence="11 12">KKP 3000</strain>
    </source>
</reference>
<gene>
    <name evidence="11" type="ORF">KKP3000_000461</name>
</gene>
<evidence type="ECO:0000256" key="2">
    <source>
        <dbReference type="ARBA" id="ARBA00005992"/>
    </source>
</evidence>
<dbReference type="InterPro" id="IPR036366">
    <property type="entry name" value="PGBDSf"/>
</dbReference>
<proteinExistence type="inferred from homology"/>
<accession>A0ABV5AIL3</accession>
<keyword evidence="5" id="KW-0378">Hydrolase</keyword>
<evidence type="ECO:0000256" key="3">
    <source>
        <dbReference type="ARBA" id="ARBA00022676"/>
    </source>
</evidence>
<dbReference type="PANTHER" id="PTHR30582">
    <property type="entry name" value="L,D-TRANSPEPTIDASE"/>
    <property type="match status" value="1"/>
</dbReference>
<evidence type="ECO:0000259" key="10">
    <source>
        <dbReference type="PROSITE" id="PS52029"/>
    </source>
</evidence>
<dbReference type="InterPro" id="IPR036365">
    <property type="entry name" value="PGBD-like_sf"/>
</dbReference>
<protein>
    <submittedName>
        <fullName evidence="11">Peptidoglycan-binding protein</fullName>
    </submittedName>
</protein>
<feature type="active site" description="Nucleophile" evidence="9">
    <location>
        <position position="169"/>
    </location>
</feature>
<dbReference type="Gene3D" id="1.10.101.10">
    <property type="entry name" value="PGBD-like superfamily/PGBD"/>
    <property type="match status" value="2"/>
</dbReference>
<evidence type="ECO:0000256" key="5">
    <source>
        <dbReference type="ARBA" id="ARBA00022801"/>
    </source>
</evidence>
<dbReference type="EMBL" id="JBDXSU010000013">
    <property type="protein sequence ID" value="MFB5191685.1"/>
    <property type="molecule type" value="Genomic_DNA"/>
</dbReference>
<dbReference type="PROSITE" id="PS52029">
    <property type="entry name" value="LD_TPASE"/>
    <property type="match status" value="1"/>
</dbReference>
<comment type="pathway">
    <text evidence="1 9">Cell wall biogenesis; peptidoglycan biosynthesis.</text>
</comment>
<dbReference type="SUPFAM" id="SSF141523">
    <property type="entry name" value="L,D-transpeptidase catalytic domain-like"/>
    <property type="match status" value="1"/>
</dbReference>
<comment type="caution">
    <text evidence="11">The sequence shown here is derived from an EMBL/GenBank/DDBJ whole genome shotgun (WGS) entry which is preliminary data.</text>
</comment>
<dbReference type="Pfam" id="PF01471">
    <property type="entry name" value="PG_binding_1"/>
    <property type="match status" value="2"/>
</dbReference>
<dbReference type="Proteomes" id="UP001579974">
    <property type="component" value="Unassembled WGS sequence"/>
</dbReference>
<dbReference type="RefSeq" id="WP_275474175.1">
    <property type="nucleotide sequence ID" value="NZ_CP162940.1"/>
</dbReference>
<dbReference type="InterPro" id="IPR038063">
    <property type="entry name" value="Transpep_catalytic_dom"/>
</dbReference>
<keyword evidence="8 9" id="KW-0961">Cell wall biogenesis/degradation</keyword>
<dbReference type="PANTHER" id="PTHR30582:SF24">
    <property type="entry name" value="L,D-TRANSPEPTIDASE ERFK_SRFK-RELATED"/>
    <property type="match status" value="1"/>
</dbReference>